<protein>
    <recommendedName>
        <fullName evidence="6">RHS repeat-associated core domain-containing protein</fullName>
    </recommendedName>
</protein>
<keyword evidence="1" id="KW-0812">Transmembrane</keyword>
<name>A0A2C9XWN3_9GAMM</name>
<sequence length="71" mass="8544">MRFAWQYYNPETVIHSNTLCYYDPSSGRFIQQNPIGLVEINLYQYVLIYLLGLILMDWDHVMRNSNDLINR</sequence>
<keyword evidence="1" id="KW-1133">Transmembrane helix</keyword>
<keyword evidence="4" id="KW-1185">Reference proteome</keyword>
<gene>
    <name evidence="3" type="ORF">B6C91_13480</name>
    <name evidence="2" type="ORF">B6D08_13315</name>
</gene>
<feature type="transmembrane region" description="Helical" evidence="1">
    <location>
        <begin position="42"/>
        <end position="61"/>
    </location>
</feature>
<proteinExistence type="predicted"/>
<dbReference type="AlphaFoldDB" id="A0A2C9XWN3"/>
<dbReference type="Gene3D" id="2.180.10.10">
    <property type="entry name" value="RHS repeat-associated core"/>
    <property type="match status" value="1"/>
</dbReference>
<dbReference type="RefSeq" id="WP_086272729.1">
    <property type="nucleotide sequence ID" value="NZ_MZNE01000021.1"/>
</dbReference>
<evidence type="ECO:0000256" key="1">
    <source>
        <dbReference type="SAM" id="Phobius"/>
    </source>
</evidence>
<evidence type="ECO:0000313" key="4">
    <source>
        <dbReference type="Proteomes" id="UP000194800"/>
    </source>
</evidence>
<organism evidence="2 5">
    <name type="scientific">Gilliamella apicola</name>
    <dbReference type="NCBI Taxonomy" id="1196095"/>
    <lineage>
        <taxon>Bacteria</taxon>
        <taxon>Pseudomonadati</taxon>
        <taxon>Pseudomonadota</taxon>
        <taxon>Gammaproteobacteria</taxon>
        <taxon>Orbales</taxon>
        <taxon>Orbaceae</taxon>
        <taxon>Gilliamella</taxon>
    </lineage>
</organism>
<evidence type="ECO:0008006" key="6">
    <source>
        <dbReference type="Google" id="ProtNLM"/>
    </source>
</evidence>
<dbReference type="Proteomes" id="UP000194977">
    <property type="component" value="Unassembled WGS sequence"/>
</dbReference>
<dbReference type="EMBL" id="NART01000112">
    <property type="protein sequence ID" value="OTQ08071.1"/>
    <property type="molecule type" value="Genomic_DNA"/>
</dbReference>
<dbReference type="InterPro" id="IPR022385">
    <property type="entry name" value="Rhs_assc_core"/>
</dbReference>
<comment type="caution">
    <text evidence="2">The sequence shown here is derived from an EMBL/GenBank/DDBJ whole genome shotgun (WGS) entry which is preliminary data.</text>
</comment>
<accession>A0A2C9XWN3</accession>
<keyword evidence="1" id="KW-0472">Membrane</keyword>
<dbReference type="NCBIfam" id="TIGR03696">
    <property type="entry name" value="Rhs_assc_core"/>
    <property type="match status" value="1"/>
</dbReference>
<dbReference type="Proteomes" id="UP000194800">
    <property type="component" value="Unassembled WGS sequence"/>
</dbReference>
<evidence type="ECO:0000313" key="2">
    <source>
        <dbReference type="EMBL" id="OTP97814.1"/>
    </source>
</evidence>
<dbReference type="EMBL" id="NARP01000050">
    <property type="protein sequence ID" value="OTP97814.1"/>
    <property type="molecule type" value="Genomic_DNA"/>
</dbReference>
<evidence type="ECO:0000313" key="3">
    <source>
        <dbReference type="EMBL" id="OTQ08071.1"/>
    </source>
</evidence>
<reference evidence="4 5" key="1">
    <citation type="submission" date="2017-03" db="EMBL/GenBank/DDBJ databases">
        <title>Comparative genomics of honeybee gut symbionts reveal geographically distinct and subgroup specific antibiotic resistance.</title>
        <authorList>
            <person name="Ludvigsen J."/>
            <person name="Porcellato D."/>
            <person name="Labee-Lund T.M."/>
            <person name="Amdam G.V."/>
            <person name="Rudi K."/>
        </authorList>
    </citation>
    <scope>NUCLEOTIDE SEQUENCE [LARGE SCALE GENOMIC DNA]</scope>
    <source>
        <strain evidence="2 5">A-7-12</strain>
        <strain evidence="3 4">A-9-12</strain>
    </source>
</reference>
<evidence type="ECO:0000313" key="5">
    <source>
        <dbReference type="Proteomes" id="UP000194977"/>
    </source>
</evidence>